<evidence type="ECO:0008006" key="4">
    <source>
        <dbReference type="Google" id="ProtNLM"/>
    </source>
</evidence>
<sequence length="239" mass="26068">MKKILALTIAIALSGAALQSKAQSADEIIGKHQAAMGGDAKLKSLKAMVSEGNMSVQGMEFPFKVSVISNTGMRMEFEAMGTHNIQVATPTGGWYFLPIQQQTEPVDASAEDMKDVGNDLDLQGEIIDAKTKGHNLELVGKENVDGKEAYKFKLTRKNGTVVNYFIDAASYYIVKRIHSATVQGQTMELETKMSEFKKTDDGFVYASVIEQLPMDTKIMITKVQANPAIDASILQKPAK</sequence>
<proteinExistence type="predicted"/>
<evidence type="ECO:0000256" key="1">
    <source>
        <dbReference type="SAM" id="SignalP"/>
    </source>
</evidence>
<evidence type="ECO:0000313" key="3">
    <source>
        <dbReference type="Proteomes" id="UP001485459"/>
    </source>
</evidence>
<organism evidence="2 3">
    <name type="scientific">Chitinophaga pollutisoli</name>
    <dbReference type="NCBI Taxonomy" id="3133966"/>
    <lineage>
        <taxon>Bacteria</taxon>
        <taxon>Pseudomonadati</taxon>
        <taxon>Bacteroidota</taxon>
        <taxon>Chitinophagia</taxon>
        <taxon>Chitinophagales</taxon>
        <taxon>Chitinophagaceae</taxon>
        <taxon>Chitinophaga</taxon>
    </lineage>
</organism>
<name>A0ABZ2YW63_9BACT</name>
<evidence type="ECO:0000313" key="2">
    <source>
        <dbReference type="EMBL" id="WZN43490.1"/>
    </source>
</evidence>
<dbReference type="RefSeq" id="WP_341838299.1">
    <property type="nucleotide sequence ID" value="NZ_CP149822.1"/>
</dbReference>
<accession>A0ABZ2YW63</accession>
<reference evidence="3" key="1">
    <citation type="submission" date="2024-03" db="EMBL/GenBank/DDBJ databases">
        <title>Chitinophaga horti sp. nov., isolated from garden soil.</title>
        <authorList>
            <person name="Lee D.S."/>
            <person name="Han D.M."/>
            <person name="Baek J.H."/>
            <person name="Choi D.G."/>
            <person name="Jeon J.H."/>
            <person name="Jeon C.O."/>
        </authorList>
    </citation>
    <scope>NUCLEOTIDE SEQUENCE [LARGE SCALE GENOMIC DNA]</scope>
    <source>
        <strain evidence="3">GPA1</strain>
    </source>
</reference>
<feature type="chain" id="PRO_5047471986" description="Outer membrane lipoprotein-sorting protein" evidence="1">
    <location>
        <begin position="23"/>
        <end position="239"/>
    </location>
</feature>
<dbReference type="Gene3D" id="2.50.20.10">
    <property type="entry name" value="Lipoprotein localisation LolA/LolB/LppX"/>
    <property type="match status" value="1"/>
</dbReference>
<dbReference type="Proteomes" id="UP001485459">
    <property type="component" value="Chromosome"/>
</dbReference>
<feature type="signal peptide" evidence="1">
    <location>
        <begin position="1"/>
        <end position="22"/>
    </location>
</feature>
<keyword evidence="1" id="KW-0732">Signal</keyword>
<gene>
    <name evidence="2" type="ORF">WJU16_10655</name>
</gene>
<keyword evidence="3" id="KW-1185">Reference proteome</keyword>
<dbReference type="EMBL" id="CP149822">
    <property type="protein sequence ID" value="WZN43490.1"/>
    <property type="molecule type" value="Genomic_DNA"/>
</dbReference>
<protein>
    <recommendedName>
        <fullName evidence="4">Outer membrane lipoprotein-sorting protein</fullName>
    </recommendedName>
</protein>